<evidence type="ECO:0000256" key="1">
    <source>
        <dbReference type="ARBA" id="ARBA00002521"/>
    </source>
</evidence>
<feature type="binding site" evidence="6">
    <location>
        <position position="232"/>
    </location>
    <ligand>
        <name>a divalent metal cation</name>
        <dbReference type="ChEBI" id="CHEBI:60240"/>
        <label>2</label>
        <note>catalytic</note>
    </ligand>
</feature>
<dbReference type="PANTHER" id="PTHR43330:SF13">
    <property type="entry name" value="METHIONINE AMINOPEPTIDASE 2"/>
    <property type="match status" value="1"/>
</dbReference>
<keyword evidence="10" id="KW-1185">Reference proteome</keyword>
<dbReference type="Proteomes" id="UP000075806">
    <property type="component" value="Unassembled WGS sequence"/>
</dbReference>
<protein>
    <recommendedName>
        <fullName evidence="6 7">Methionine aminopeptidase</fullName>
        <shortName evidence="6">MAP</shortName>
        <shortName evidence="6">MetAP</shortName>
        <ecNumber evidence="6 7">3.4.11.18</ecNumber>
    </recommendedName>
    <alternativeName>
        <fullName evidence="6">Peptidase M</fullName>
    </alternativeName>
</protein>
<organism evidence="9 10">
    <name type="scientific">Alkalihalobacillus trypoxylicola</name>
    <dbReference type="NCBI Taxonomy" id="519424"/>
    <lineage>
        <taxon>Bacteria</taxon>
        <taxon>Bacillati</taxon>
        <taxon>Bacillota</taxon>
        <taxon>Bacilli</taxon>
        <taxon>Bacillales</taxon>
        <taxon>Bacillaceae</taxon>
        <taxon>Alkalihalobacillus</taxon>
    </lineage>
</organism>
<dbReference type="RefSeq" id="WP_061948964.1">
    <property type="nucleotide sequence ID" value="NZ_LTAO01000019.1"/>
</dbReference>
<comment type="function">
    <text evidence="1 6">Removes the N-terminal methionine from nascent proteins. The N-terminal methionine is often cleaved when the second residue in the primary sequence is small and uncharged (Met-Ala-, Cys, Gly, Pro, Ser, Thr, or Val). Requires deformylation of the N(alpha)-formylated initiator methionine before it can be hydrolyzed.</text>
</comment>
<keyword evidence="4 6" id="KW-0479">Metal-binding</keyword>
<evidence type="ECO:0000256" key="5">
    <source>
        <dbReference type="ARBA" id="ARBA00022801"/>
    </source>
</evidence>
<feature type="binding site" evidence="6">
    <location>
        <position position="93"/>
    </location>
    <ligand>
        <name>a divalent metal cation</name>
        <dbReference type="ChEBI" id="CHEBI:60240"/>
        <label>1</label>
    </ligand>
</feature>
<evidence type="ECO:0000313" key="9">
    <source>
        <dbReference type="EMBL" id="KYG30493.1"/>
    </source>
</evidence>
<feature type="binding site" evidence="6">
    <location>
        <position position="232"/>
    </location>
    <ligand>
        <name>a divalent metal cation</name>
        <dbReference type="ChEBI" id="CHEBI:60240"/>
        <label>1</label>
    </ligand>
</feature>
<feature type="binding site" evidence="6">
    <location>
        <position position="76"/>
    </location>
    <ligand>
        <name>substrate</name>
    </ligand>
</feature>
<gene>
    <name evidence="6" type="primary">map</name>
    <name evidence="9" type="ORF">AZF04_19610</name>
</gene>
<dbReference type="Pfam" id="PF00557">
    <property type="entry name" value="Peptidase_M24"/>
    <property type="match status" value="1"/>
</dbReference>
<keyword evidence="3 6" id="KW-0645">Protease</keyword>
<accession>A0A161Q3D8</accession>
<evidence type="ECO:0000256" key="3">
    <source>
        <dbReference type="ARBA" id="ARBA00022670"/>
    </source>
</evidence>
<feature type="binding site" evidence="6">
    <location>
        <position position="167"/>
    </location>
    <ligand>
        <name>a divalent metal cation</name>
        <dbReference type="ChEBI" id="CHEBI:60240"/>
        <label>2</label>
        <note>catalytic</note>
    </ligand>
</feature>
<comment type="caution">
    <text evidence="9">The sequence shown here is derived from an EMBL/GenBank/DDBJ whole genome shotgun (WGS) entry which is preliminary data.</text>
</comment>
<dbReference type="PRINTS" id="PR00599">
    <property type="entry name" value="MAPEPTIDASE"/>
</dbReference>
<dbReference type="EC" id="3.4.11.18" evidence="6 7"/>
<dbReference type="OrthoDB" id="9802055at2"/>
<comment type="cofactor">
    <cofactor evidence="6">
        <name>Co(2+)</name>
        <dbReference type="ChEBI" id="CHEBI:48828"/>
    </cofactor>
    <cofactor evidence="6">
        <name>Zn(2+)</name>
        <dbReference type="ChEBI" id="CHEBI:29105"/>
    </cofactor>
    <cofactor evidence="6">
        <name>Mn(2+)</name>
        <dbReference type="ChEBI" id="CHEBI:29035"/>
    </cofactor>
    <cofactor evidence="6">
        <name>Fe(2+)</name>
        <dbReference type="ChEBI" id="CHEBI:29033"/>
    </cofactor>
    <text evidence="6">Binds 2 divalent metal cations per subunit. Has a high-affinity and a low affinity metal-binding site. The true nature of the physiological cofactor is under debate. The enzyme is active with cobalt, zinc, manganese or divalent iron ions. Most likely, methionine aminopeptidases function as mononuclear Fe(2+)-metalloproteases under physiological conditions, and the catalytically relevant metal-binding site has been assigned to the histidine-containing high-affinity site.</text>
</comment>
<keyword evidence="2 6" id="KW-0031">Aminopeptidase</keyword>
<evidence type="ECO:0000256" key="6">
    <source>
        <dbReference type="HAMAP-Rule" id="MF_01974"/>
    </source>
</evidence>
<feature type="binding site" evidence="6">
    <location>
        <position position="104"/>
    </location>
    <ligand>
        <name>a divalent metal cation</name>
        <dbReference type="ChEBI" id="CHEBI:60240"/>
        <label>2</label>
        <note>catalytic</note>
    </ligand>
</feature>
<dbReference type="AlphaFoldDB" id="A0A161Q3D8"/>
<proteinExistence type="inferred from homology"/>
<dbReference type="HAMAP" id="MF_01974">
    <property type="entry name" value="MetAP_1"/>
    <property type="match status" value="1"/>
</dbReference>
<dbReference type="InterPro" id="IPR036005">
    <property type="entry name" value="Creatinase/aminopeptidase-like"/>
</dbReference>
<feature type="binding site" evidence="6">
    <location>
        <position position="104"/>
    </location>
    <ligand>
        <name>a divalent metal cation</name>
        <dbReference type="ChEBI" id="CHEBI:60240"/>
        <label>1</label>
    </ligand>
</feature>
<dbReference type="GO" id="GO:0046872">
    <property type="term" value="F:metal ion binding"/>
    <property type="evidence" value="ECO:0007669"/>
    <property type="project" value="UniProtKB-UniRule"/>
</dbReference>
<dbReference type="InterPro" id="IPR002467">
    <property type="entry name" value="Pept_M24A_MAP1"/>
</dbReference>
<evidence type="ECO:0000256" key="2">
    <source>
        <dbReference type="ARBA" id="ARBA00022438"/>
    </source>
</evidence>
<feature type="binding site" evidence="6">
    <location>
        <position position="201"/>
    </location>
    <ligand>
        <name>a divalent metal cation</name>
        <dbReference type="ChEBI" id="CHEBI:60240"/>
        <label>2</label>
        <note>catalytic</note>
    </ligand>
</feature>
<evidence type="ECO:0000256" key="7">
    <source>
        <dbReference type="RuleBase" id="RU003653"/>
    </source>
</evidence>
<dbReference type="GO" id="GO:0004239">
    <property type="term" value="F:initiator methionyl aminopeptidase activity"/>
    <property type="evidence" value="ECO:0007669"/>
    <property type="project" value="UniProtKB-UniRule"/>
</dbReference>
<dbReference type="SUPFAM" id="SSF55920">
    <property type="entry name" value="Creatinase/aminopeptidase"/>
    <property type="match status" value="1"/>
</dbReference>
<comment type="subunit">
    <text evidence="6">Monomer.</text>
</comment>
<feature type="binding site" evidence="6">
    <location>
        <position position="174"/>
    </location>
    <ligand>
        <name>substrate</name>
    </ligand>
</feature>
<feature type="domain" description="Peptidase M24" evidence="8">
    <location>
        <begin position="11"/>
        <end position="239"/>
    </location>
</feature>
<reference evidence="9" key="1">
    <citation type="submission" date="2016-02" db="EMBL/GenBank/DDBJ databases">
        <title>Genome sequence of Bacillus trypoxylicola KCTC 13244(T).</title>
        <authorList>
            <person name="Jeong H."/>
            <person name="Park S.-H."/>
            <person name="Choi S.-K."/>
        </authorList>
    </citation>
    <scope>NUCLEOTIDE SEQUENCE [LARGE SCALE GENOMIC DNA]</scope>
    <source>
        <strain evidence="9">KCTC 13244</strain>
    </source>
</reference>
<dbReference type="EMBL" id="LTAO01000019">
    <property type="protein sequence ID" value="KYG30493.1"/>
    <property type="molecule type" value="Genomic_DNA"/>
</dbReference>
<dbReference type="PANTHER" id="PTHR43330">
    <property type="entry name" value="METHIONINE AMINOPEPTIDASE"/>
    <property type="match status" value="1"/>
</dbReference>
<dbReference type="GO" id="GO:0006508">
    <property type="term" value="P:proteolysis"/>
    <property type="evidence" value="ECO:0007669"/>
    <property type="project" value="UniProtKB-KW"/>
</dbReference>
<dbReference type="GO" id="GO:0070006">
    <property type="term" value="F:metalloaminopeptidase activity"/>
    <property type="evidence" value="ECO:0007669"/>
    <property type="project" value="UniProtKB-UniRule"/>
</dbReference>
<sequence>MTIESQKDIDGLQKVGQIVALTIQEMKRQASVGMSTKELDDIGGRFLKSHGAVSAPKLTYNFPGYTCISVNHNTAHGIPGERKIREGDLINIDVSAELEGYFADAGHSFTIDSNSPSLTQLCQHTQQTLMKVISSLKDGVKLNEIGRMIQREAQKGGYQVIENLCSHGIGRALHEYPKEILPIYNKHDKRVLKEGMVLAIEPILSTGAHYVIEQLDGWTLRVPDSSFAAQQEHTIIITKDKPIILTVA</sequence>
<dbReference type="NCBIfam" id="TIGR00500">
    <property type="entry name" value="met_pdase_I"/>
    <property type="match status" value="1"/>
</dbReference>
<dbReference type="Gene3D" id="3.90.230.10">
    <property type="entry name" value="Creatinase/methionine aminopeptidase superfamily"/>
    <property type="match status" value="1"/>
</dbReference>
<dbReference type="CDD" id="cd01086">
    <property type="entry name" value="MetAP1"/>
    <property type="match status" value="1"/>
</dbReference>
<dbReference type="STRING" id="519424.AZF04_19610"/>
<dbReference type="InterPro" id="IPR000994">
    <property type="entry name" value="Pept_M24"/>
</dbReference>
<evidence type="ECO:0000313" key="10">
    <source>
        <dbReference type="Proteomes" id="UP000075806"/>
    </source>
</evidence>
<dbReference type="InterPro" id="IPR001714">
    <property type="entry name" value="Pept_M24_MAP"/>
</dbReference>
<name>A0A161Q3D8_9BACI</name>
<evidence type="ECO:0000259" key="8">
    <source>
        <dbReference type="Pfam" id="PF00557"/>
    </source>
</evidence>
<comment type="similarity">
    <text evidence="6">Belongs to the peptidase M24A family. Methionine aminopeptidase type 1 subfamily.</text>
</comment>
<keyword evidence="5 6" id="KW-0378">Hydrolase</keyword>
<comment type="catalytic activity">
    <reaction evidence="6 7">
        <text>Release of N-terminal amino acids, preferentially methionine, from peptides and arylamides.</text>
        <dbReference type="EC" id="3.4.11.18"/>
    </reaction>
</comment>
<evidence type="ECO:0000256" key="4">
    <source>
        <dbReference type="ARBA" id="ARBA00022723"/>
    </source>
</evidence>